<proteinExistence type="predicted"/>
<name>U4LQJ5_PYROM</name>
<sequence length="46" mass="5303">MHDPRPGSMGSWILYPIRRIRALRAYPGASCFLCVHEIKLYIDIEG</sequence>
<reference evidence="1 2" key="1">
    <citation type="journal article" date="2013" name="PLoS Genet.">
        <title>The genome and development-dependent transcriptomes of Pyronema confluens: a window into fungal evolution.</title>
        <authorList>
            <person name="Traeger S."/>
            <person name="Altegoer F."/>
            <person name="Freitag M."/>
            <person name="Gabaldon T."/>
            <person name="Kempken F."/>
            <person name="Kumar A."/>
            <person name="Marcet-Houben M."/>
            <person name="Poggeler S."/>
            <person name="Stajich J.E."/>
            <person name="Nowrousian M."/>
        </authorList>
    </citation>
    <scope>NUCLEOTIDE SEQUENCE [LARGE SCALE GENOMIC DNA]</scope>
    <source>
        <strain evidence="2">CBS 100304</strain>
        <tissue evidence="1">Vegetative mycelium</tissue>
    </source>
</reference>
<protein>
    <submittedName>
        <fullName evidence="1">Uncharacterized protein</fullName>
    </submittedName>
</protein>
<gene>
    <name evidence="1" type="ORF">PCON_02056</name>
</gene>
<dbReference type="EMBL" id="HF936249">
    <property type="protein sequence ID" value="CCX33814.1"/>
    <property type="molecule type" value="Genomic_DNA"/>
</dbReference>
<dbReference type="Proteomes" id="UP000018144">
    <property type="component" value="Unassembled WGS sequence"/>
</dbReference>
<keyword evidence="2" id="KW-1185">Reference proteome</keyword>
<organism evidence="1 2">
    <name type="scientific">Pyronema omphalodes (strain CBS 100304)</name>
    <name type="common">Pyronema confluens</name>
    <dbReference type="NCBI Taxonomy" id="1076935"/>
    <lineage>
        <taxon>Eukaryota</taxon>
        <taxon>Fungi</taxon>
        <taxon>Dikarya</taxon>
        <taxon>Ascomycota</taxon>
        <taxon>Pezizomycotina</taxon>
        <taxon>Pezizomycetes</taxon>
        <taxon>Pezizales</taxon>
        <taxon>Pyronemataceae</taxon>
        <taxon>Pyronema</taxon>
    </lineage>
</organism>
<dbReference type="AlphaFoldDB" id="U4LQJ5"/>
<accession>U4LQJ5</accession>
<evidence type="ECO:0000313" key="1">
    <source>
        <dbReference type="EMBL" id="CCX33814.1"/>
    </source>
</evidence>
<evidence type="ECO:0000313" key="2">
    <source>
        <dbReference type="Proteomes" id="UP000018144"/>
    </source>
</evidence>